<dbReference type="EMBL" id="JACCBJ010000001">
    <property type="protein sequence ID" value="NYD73231.1"/>
    <property type="molecule type" value="Genomic_DNA"/>
</dbReference>
<reference evidence="2 3" key="1">
    <citation type="submission" date="2020-07" db="EMBL/GenBank/DDBJ databases">
        <title>Sequencing the genomes of 1000 actinobacteria strains.</title>
        <authorList>
            <person name="Klenk H.-P."/>
        </authorList>
    </citation>
    <scope>NUCLEOTIDE SEQUENCE [LARGE SCALE GENOMIC DNA]</scope>
    <source>
        <strain evidence="2 3">DSM 23871</strain>
    </source>
</reference>
<feature type="region of interest" description="Disordered" evidence="1">
    <location>
        <begin position="1"/>
        <end position="22"/>
    </location>
</feature>
<evidence type="ECO:0000256" key="1">
    <source>
        <dbReference type="SAM" id="MobiDB-lite"/>
    </source>
</evidence>
<sequence>MPRSNRPRGRNGGPRDDDPDGLERLLAGWRRTEVRRGVEWNVQPVSAAQAQKAYRCPGCGRDIPPGVAHLVAWRADGVLGDAADLAARRHWHESCWRIA</sequence>
<dbReference type="AlphaFoldDB" id="A0A852SWZ9"/>
<accession>A0A852SWZ9</accession>
<keyword evidence="3" id="KW-1185">Reference proteome</keyword>
<evidence type="ECO:0000313" key="3">
    <source>
        <dbReference type="Proteomes" id="UP000589620"/>
    </source>
</evidence>
<dbReference type="Proteomes" id="UP000589620">
    <property type="component" value="Unassembled WGS sequence"/>
</dbReference>
<organism evidence="2 3">
    <name type="scientific">Leifsonia soli</name>
    <dbReference type="NCBI Taxonomy" id="582665"/>
    <lineage>
        <taxon>Bacteria</taxon>
        <taxon>Bacillati</taxon>
        <taxon>Actinomycetota</taxon>
        <taxon>Actinomycetes</taxon>
        <taxon>Micrococcales</taxon>
        <taxon>Microbacteriaceae</taxon>
        <taxon>Leifsonia</taxon>
    </lineage>
</organism>
<protein>
    <recommendedName>
        <fullName evidence="4">ATP/GTP-binding protein</fullName>
    </recommendedName>
</protein>
<comment type="caution">
    <text evidence="2">The sequence shown here is derived from an EMBL/GenBank/DDBJ whole genome shotgun (WGS) entry which is preliminary data.</text>
</comment>
<dbReference type="RefSeq" id="WP_179454726.1">
    <property type="nucleotide sequence ID" value="NZ_BAAAPX010000001.1"/>
</dbReference>
<evidence type="ECO:0008006" key="4">
    <source>
        <dbReference type="Google" id="ProtNLM"/>
    </source>
</evidence>
<proteinExistence type="predicted"/>
<gene>
    <name evidence="2" type="ORF">BJ963_000750</name>
</gene>
<name>A0A852SWZ9_9MICO</name>
<evidence type="ECO:0000313" key="2">
    <source>
        <dbReference type="EMBL" id="NYD73231.1"/>
    </source>
</evidence>